<name>A0A8X6S9S2_TRICX</name>
<evidence type="ECO:0000313" key="2">
    <source>
        <dbReference type="Proteomes" id="UP000887159"/>
    </source>
</evidence>
<proteinExistence type="predicted"/>
<comment type="caution">
    <text evidence="1">The sequence shown here is derived from an EMBL/GenBank/DDBJ whole genome shotgun (WGS) entry which is preliminary data.</text>
</comment>
<keyword evidence="2" id="KW-1185">Reference proteome</keyword>
<dbReference type="AlphaFoldDB" id="A0A8X6S9S2"/>
<dbReference type="Gene3D" id="3.30.420.10">
    <property type="entry name" value="Ribonuclease H-like superfamily/Ribonuclease H"/>
    <property type="match status" value="1"/>
</dbReference>
<dbReference type="EMBL" id="BMAU01021272">
    <property type="protein sequence ID" value="GFY07438.1"/>
    <property type="molecule type" value="Genomic_DNA"/>
</dbReference>
<dbReference type="GO" id="GO:0003676">
    <property type="term" value="F:nucleic acid binding"/>
    <property type="evidence" value="ECO:0007669"/>
    <property type="project" value="InterPro"/>
</dbReference>
<evidence type="ECO:0000313" key="1">
    <source>
        <dbReference type="EMBL" id="GFY07438.1"/>
    </source>
</evidence>
<dbReference type="Proteomes" id="UP000887159">
    <property type="component" value="Unassembled WGS sequence"/>
</dbReference>
<reference evidence="1" key="1">
    <citation type="submission" date="2020-08" db="EMBL/GenBank/DDBJ databases">
        <title>Multicomponent nature underlies the extraordinary mechanical properties of spider dragline silk.</title>
        <authorList>
            <person name="Kono N."/>
            <person name="Nakamura H."/>
            <person name="Mori M."/>
            <person name="Yoshida Y."/>
            <person name="Ohtoshi R."/>
            <person name="Malay A.D."/>
            <person name="Moran D.A.P."/>
            <person name="Tomita M."/>
            <person name="Numata K."/>
            <person name="Arakawa K."/>
        </authorList>
    </citation>
    <scope>NUCLEOTIDE SEQUENCE</scope>
</reference>
<sequence>MIHPDCIQATVNSFMIWPCMSVDGIGRLHIMEGALNARKYIDTILEPKFLPSIRDLFTNDASFTFQQHSSLCNIVNSVENKLRPGGPSKLNSRAKRMIVRSATNKPMPSAQNIVNELLSSCNFLVSAQTAQRWSESQNSQKETLS</sequence>
<dbReference type="InterPro" id="IPR036397">
    <property type="entry name" value="RNaseH_sf"/>
</dbReference>
<organism evidence="1 2">
    <name type="scientific">Trichonephila clavipes</name>
    <name type="common">Golden silk orbweaver</name>
    <name type="synonym">Nephila clavipes</name>
    <dbReference type="NCBI Taxonomy" id="2585209"/>
    <lineage>
        <taxon>Eukaryota</taxon>
        <taxon>Metazoa</taxon>
        <taxon>Ecdysozoa</taxon>
        <taxon>Arthropoda</taxon>
        <taxon>Chelicerata</taxon>
        <taxon>Arachnida</taxon>
        <taxon>Araneae</taxon>
        <taxon>Araneomorphae</taxon>
        <taxon>Entelegynae</taxon>
        <taxon>Araneoidea</taxon>
        <taxon>Nephilidae</taxon>
        <taxon>Trichonephila</taxon>
    </lineage>
</organism>
<protein>
    <submittedName>
        <fullName evidence="1">Transposable element Tcb1 transposase</fullName>
    </submittedName>
</protein>
<gene>
    <name evidence="1" type="primary">X975_20939</name>
    <name evidence="1" type="ORF">TNCV_5086231</name>
</gene>
<accession>A0A8X6S9S2</accession>